<reference evidence="2 3" key="1">
    <citation type="submission" date="2019-04" db="EMBL/GenBank/DDBJ databases">
        <title>Taxonomy of novel Haliea sp. from mangrove soil of West Coast of India.</title>
        <authorList>
            <person name="Verma A."/>
            <person name="Kumar P."/>
            <person name="Krishnamurthi S."/>
        </authorList>
    </citation>
    <scope>NUCLEOTIDE SEQUENCE [LARGE SCALE GENOMIC DNA]</scope>
    <source>
        <strain evidence="2 3">SAOS-164</strain>
    </source>
</reference>
<evidence type="ECO:0000313" key="2">
    <source>
        <dbReference type="EMBL" id="TGD75330.1"/>
    </source>
</evidence>
<dbReference type="InterPro" id="IPR027417">
    <property type="entry name" value="P-loop_NTPase"/>
</dbReference>
<dbReference type="InterPro" id="IPR019925">
    <property type="entry name" value="DNA_repair_protein_predicted"/>
</dbReference>
<organism evidence="2 3">
    <name type="scientific">Mangrovimicrobium sediminis</name>
    <dbReference type="NCBI Taxonomy" id="2562682"/>
    <lineage>
        <taxon>Bacteria</taxon>
        <taxon>Pseudomonadati</taxon>
        <taxon>Pseudomonadota</taxon>
        <taxon>Gammaproteobacteria</taxon>
        <taxon>Cellvibrionales</taxon>
        <taxon>Halieaceae</taxon>
        <taxon>Mangrovimicrobium</taxon>
    </lineage>
</organism>
<accession>A0A4Z0M7D3</accession>
<evidence type="ECO:0000259" key="1">
    <source>
        <dbReference type="Pfam" id="PF12705"/>
    </source>
</evidence>
<dbReference type="NCBIfam" id="TIGR03623">
    <property type="entry name" value="probable DNA repair protein"/>
    <property type="match status" value="1"/>
</dbReference>
<dbReference type="SUPFAM" id="SSF52540">
    <property type="entry name" value="P-loop containing nucleoside triphosphate hydrolases"/>
    <property type="match status" value="1"/>
</dbReference>
<dbReference type="EMBL" id="SRLE01000004">
    <property type="protein sequence ID" value="TGD75330.1"/>
    <property type="molecule type" value="Genomic_DNA"/>
</dbReference>
<comment type="caution">
    <text evidence="2">The sequence shown here is derived from an EMBL/GenBank/DDBJ whole genome shotgun (WGS) entry which is preliminary data.</text>
</comment>
<dbReference type="AlphaFoldDB" id="A0A4Z0M7D3"/>
<dbReference type="Gene3D" id="3.40.50.300">
    <property type="entry name" value="P-loop containing nucleotide triphosphate hydrolases"/>
    <property type="match status" value="1"/>
</dbReference>
<proteinExistence type="predicted"/>
<sequence>MPTGGFSSHYERGALASYLEQGTLLLTPNQRLARSVKSAWDRRQADAGLSVWQPAPVRPLDSWLQQCWQVAVSEGRCSPRICLSALQERELWSAVIARDASDNAAYNLLQPGSAVDLASAARDALLQARLDAHAPGLRSEFALDADCATFLRWLQAFDATLTERGLATRANCLVDLLGASDKPVLDTVVLLDCGEATQLQQACVAALAAQVIPAQGAFGEAAALQACSWPERRAELAAVANWAAREHSANPRSRLGIVLGDMQGDRATLEYELRRAFDCLGEAYAALPVNFSTGITLERAPVVRDALRMLSCCERDIPLADILGLLVTRFAGRCAALDEDCVQLVQRLYADGRERVDGGRLRALAASVSDQGVSKDAGAGVGHVGNALATPLLQSHALRLHRLRQLPSAWVESLRAVLELWGWPGPGPLDSLEFQQVEVWYGVLEDFAACDNTSGELDFPAALALLRRCCQATISQPQTADSPVQVLGPLEAAGLQFDALWLCGMEASRWPAPLRPNPFIPVRLQRVHRMPHSSAEDEWHYAERLLQQYVAGSTQLLASYARQVEGAPELPSPLLREVAITHNEAADVLPEAWRAQHSAAQVEAQFDDCGPGLAARDGTAGGSAILQNQASCPFRAFAVHRLGAQVLDPPHAGLSARQRGDLLHDALFALWGALGDSAALARLDDTACAQALSTAVDAALAAMPEPVRLLVGAPCLDLEHRRLVQVLSEWLDAERARPPFRVKVREAPDTFQLGGLTLRLRVDRVDTLSDGRELVIDYKSGRCAIGDWLGERPRAPQLPLYALATGAAGVAFAQVRARDCRLLGMGDALDVPGVAADPAKASRGREEAQDWPDLVGNWQARLEQLARAYVAGEAEVDPLRGACDYCGLQALCRVGIEGEGDA</sequence>
<dbReference type="OrthoDB" id="9761147at2"/>
<keyword evidence="3" id="KW-1185">Reference proteome</keyword>
<dbReference type="InterPro" id="IPR011604">
    <property type="entry name" value="PDDEXK-like_dom_sf"/>
</dbReference>
<evidence type="ECO:0000313" key="3">
    <source>
        <dbReference type="Proteomes" id="UP000298050"/>
    </source>
</evidence>
<dbReference type="Gene3D" id="3.90.320.10">
    <property type="match status" value="1"/>
</dbReference>
<dbReference type="Proteomes" id="UP000298050">
    <property type="component" value="Unassembled WGS sequence"/>
</dbReference>
<dbReference type="Pfam" id="PF12705">
    <property type="entry name" value="PDDEXK_1"/>
    <property type="match status" value="1"/>
</dbReference>
<dbReference type="InterPro" id="IPR038726">
    <property type="entry name" value="PDDEXK_AddAB-type"/>
</dbReference>
<name>A0A4Z0M7D3_9GAMM</name>
<feature type="domain" description="PD-(D/E)XK endonuclease-like" evidence="1">
    <location>
        <begin position="628"/>
        <end position="893"/>
    </location>
</feature>
<protein>
    <recommendedName>
        <fullName evidence="1">PD-(D/E)XK endonuclease-like domain-containing protein</fullName>
    </recommendedName>
</protein>
<gene>
    <name evidence="2" type="ORF">E4634_04890</name>
</gene>
<dbReference type="RefSeq" id="WP_135441469.1">
    <property type="nucleotide sequence ID" value="NZ_SRLE01000004.1"/>
</dbReference>